<keyword evidence="2" id="KW-1185">Reference proteome</keyword>
<dbReference type="EMBL" id="MSBD01000027">
    <property type="protein sequence ID" value="ORN29675.1"/>
    <property type="molecule type" value="Genomic_DNA"/>
</dbReference>
<evidence type="ECO:0000313" key="1">
    <source>
        <dbReference type="EMBL" id="ORN29675.1"/>
    </source>
</evidence>
<name>A0A1X1FEV5_9LACO</name>
<dbReference type="Proteomes" id="UP000193009">
    <property type="component" value="Unassembled WGS sequence"/>
</dbReference>
<dbReference type="AlphaFoldDB" id="A0A1X1FEV5"/>
<gene>
    <name evidence="1" type="ORF">FAM23169_01236</name>
</gene>
<proteinExistence type="predicted"/>
<organism evidence="1 2">
    <name type="scientific">Lentilactobacillus parabuchneri</name>
    <dbReference type="NCBI Taxonomy" id="152331"/>
    <lineage>
        <taxon>Bacteria</taxon>
        <taxon>Bacillati</taxon>
        <taxon>Bacillota</taxon>
        <taxon>Bacilli</taxon>
        <taxon>Lactobacillales</taxon>
        <taxon>Lactobacillaceae</taxon>
        <taxon>Lentilactobacillus</taxon>
    </lineage>
</organism>
<accession>A0A1X1FEV5</accession>
<evidence type="ECO:0000313" key="2">
    <source>
        <dbReference type="Proteomes" id="UP000193009"/>
    </source>
</evidence>
<comment type="caution">
    <text evidence="1">The sequence shown here is derived from an EMBL/GenBank/DDBJ whole genome shotgun (WGS) entry which is preliminary data.</text>
</comment>
<sequence>MGYKKYQQQANLPAAGILYVLYDPLKLIVITQSSWTGESDYVPPW</sequence>
<dbReference type="KEGG" id="lpar:FAM21731_01286"/>
<protein>
    <submittedName>
        <fullName evidence="1">Uncharacterized protein</fullName>
    </submittedName>
</protein>
<reference evidence="1 2" key="1">
    <citation type="journal article" date="2017" name="Front. Microbiol.">
        <title>The Histidine Decarboxylase Gene Cluster of Lactobacillus parabuchneri Was Gained by Horizontal Gene Transfer and Is Mobile within the Species.</title>
        <authorList>
            <person name="Wuthrich D."/>
            <person name="Berthoud H."/>
            <person name="Wechsler D."/>
            <person name="Eugster E."/>
            <person name="Irmler S."/>
            <person name="Bruggmann R."/>
        </authorList>
    </citation>
    <scope>NUCLEOTIDE SEQUENCE [LARGE SCALE GENOMIC DNA]</scope>
    <source>
        <strain evidence="1 2">FAM23169</strain>
    </source>
</reference>